<evidence type="ECO:0000256" key="2">
    <source>
        <dbReference type="ARBA" id="ARBA00022618"/>
    </source>
</evidence>
<dbReference type="RefSeq" id="WP_090238283.1">
    <property type="nucleotide sequence ID" value="NZ_FOJW01000009.1"/>
</dbReference>
<dbReference type="Proteomes" id="UP000198642">
    <property type="component" value="Unassembled WGS sequence"/>
</dbReference>
<evidence type="ECO:0000256" key="8">
    <source>
        <dbReference type="NCBIfam" id="TIGR02209"/>
    </source>
</evidence>
<feature type="region of interest" description="Disordered" evidence="9">
    <location>
        <begin position="1"/>
        <end position="21"/>
    </location>
</feature>
<dbReference type="OrthoDB" id="2973386at2"/>
<reference evidence="10 11" key="1">
    <citation type="submission" date="2016-10" db="EMBL/GenBank/DDBJ databases">
        <authorList>
            <person name="de Groot N.N."/>
        </authorList>
    </citation>
    <scope>NUCLEOTIDE SEQUENCE [LARGE SCALE GENOMIC DNA]</scope>
    <source>
        <strain evidence="10 11">CGMCC 1.3702</strain>
    </source>
</reference>
<keyword evidence="4 7" id="KW-1133">Transmembrane helix</keyword>
<evidence type="ECO:0000313" key="11">
    <source>
        <dbReference type="Proteomes" id="UP000198642"/>
    </source>
</evidence>
<comment type="subcellular location">
    <subcellularLocation>
        <location evidence="7">Cell membrane</location>
        <topology evidence="7">Single-pass type II membrane protein</topology>
    </subcellularLocation>
    <text evidence="7">Localizes to the division septum where it forms a ring structure.</text>
</comment>
<dbReference type="EMBL" id="FOJW01000009">
    <property type="protein sequence ID" value="SFB18886.1"/>
    <property type="molecule type" value="Genomic_DNA"/>
</dbReference>
<evidence type="ECO:0000256" key="7">
    <source>
        <dbReference type="HAMAP-Rule" id="MF_00910"/>
    </source>
</evidence>
<evidence type="ECO:0000256" key="1">
    <source>
        <dbReference type="ARBA" id="ARBA00022475"/>
    </source>
</evidence>
<gene>
    <name evidence="7" type="primary">ftsL</name>
    <name evidence="10" type="ORF">SAMN04488072_10956</name>
</gene>
<keyword evidence="5 7" id="KW-0472">Membrane</keyword>
<evidence type="ECO:0000256" key="6">
    <source>
        <dbReference type="ARBA" id="ARBA00023306"/>
    </source>
</evidence>
<dbReference type="NCBIfam" id="TIGR02209">
    <property type="entry name" value="ftsL_broad"/>
    <property type="match status" value="1"/>
</dbReference>
<dbReference type="GO" id="GO:0005886">
    <property type="term" value="C:plasma membrane"/>
    <property type="evidence" value="ECO:0007669"/>
    <property type="project" value="UniProtKB-SubCell"/>
</dbReference>
<feature type="transmembrane region" description="Helical" evidence="7">
    <location>
        <begin position="40"/>
        <end position="60"/>
    </location>
</feature>
<dbReference type="STRING" id="237679.SAMN04488072_10956"/>
<feature type="compositionally biased region" description="Polar residues" evidence="9">
    <location>
        <begin position="1"/>
        <end position="17"/>
    </location>
</feature>
<sequence>MNENLARSWEKSYQSTAPKHDKQTVVKVQKKSWITKGEKALYSVVAVMLIAASIYVVSFSSSTDTLNRKMESLEQHVQHQKVTNEGLVYEKKQLSRPERITRIAKENGLKIQDAEVKQATAYNNN</sequence>
<dbReference type="InterPro" id="IPR011922">
    <property type="entry name" value="Cell_div_FtsL"/>
</dbReference>
<dbReference type="GO" id="GO:0032153">
    <property type="term" value="C:cell division site"/>
    <property type="evidence" value="ECO:0007669"/>
    <property type="project" value="UniProtKB-UniRule"/>
</dbReference>
<keyword evidence="11" id="KW-1185">Reference proteome</keyword>
<dbReference type="GO" id="GO:0043093">
    <property type="term" value="P:FtsZ-dependent cytokinesis"/>
    <property type="evidence" value="ECO:0007669"/>
    <property type="project" value="UniProtKB-UniRule"/>
</dbReference>
<organism evidence="10 11">
    <name type="scientific">Lentibacillus halodurans</name>
    <dbReference type="NCBI Taxonomy" id="237679"/>
    <lineage>
        <taxon>Bacteria</taxon>
        <taxon>Bacillati</taxon>
        <taxon>Bacillota</taxon>
        <taxon>Bacilli</taxon>
        <taxon>Bacillales</taxon>
        <taxon>Bacillaceae</taxon>
        <taxon>Lentibacillus</taxon>
    </lineage>
</organism>
<evidence type="ECO:0000256" key="9">
    <source>
        <dbReference type="SAM" id="MobiDB-lite"/>
    </source>
</evidence>
<evidence type="ECO:0000313" key="10">
    <source>
        <dbReference type="EMBL" id="SFB18886.1"/>
    </source>
</evidence>
<accession>A0A1I0Z1A4</accession>
<evidence type="ECO:0000256" key="3">
    <source>
        <dbReference type="ARBA" id="ARBA00022692"/>
    </source>
</evidence>
<keyword evidence="3 7" id="KW-0812">Transmembrane</keyword>
<proteinExistence type="inferred from homology"/>
<keyword evidence="6 7" id="KW-0131">Cell cycle</keyword>
<evidence type="ECO:0000256" key="4">
    <source>
        <dbReference type="ARBA" id="ARBA00022989"/>
    </source>
</evidence>
<comment type="similarity">
    <text evidence="7">Belongs to the FtsL family.</text>
</comment>
<protein>
    <recommendedName>
        <fullName evidence="7 8">Cell division protein FtsL</fullName>
    </recommendedName>
</protein>
<keyword evidence="2 7" id="KW-0132">Cell division</keyword>
<dbReference type="AlphaFoldDB" id="A0A1I0Z1A4"/>
<comment type="function">
    <text evidence="7">Essential cell division protein.</text>
</comment>
<keyword evidence="1 7" id="KW-1003">Cell membrane</keyword>
<name>A0A1I0Z1A4_9BACI</name>
<evidence type="ECO:0000256" key="5">
    <source>
        <dbReference type="ARBA" id="ARBA00023136"/>
    </source>
</evidence>
<dbReference type="HAMAP" id="MF_00910">
    <property type="entry name" value="FtsL"/>
    <property type="match status" value="1"/>
</dbReference>